<dbReference type="OrthoDB" id="7725754at2"/>
<dbReference type="EMBL" id="AQQZ01000001">
    <property type="protein sequence ID" value="KNG95127.1"/>
    <property type="molecule type" value="Genomic_DNA"/>
</dbReference>
<reference evidence="2 3" key="1">
    <citation type="journal article" date="2015" name="Int. J. Syst. Evol. Microbiol.">
        <title>Aestuariivita atlantica sp. nov., isolated from deep sea sediment of the Atlantic Ocean.</title>
        <authorList>
            <person name="Li G."/>
            <person name="Lai Q."/>
            <person name="Du Y."/>
            <person name="Liu X."/>
            <person name="Sun F."/>
            <person name="Shao Z."/>
        </authorList>
    </citation>
    <scope>NUCLEOTIDE SEQUENCE [LARGE SCALE GENOMIC DNA]</scope>
    <source>
        <strain evidence="2 3">22II-S11-z3</strain>
    </source>
</reference>
<dbReference type="InterPro" id="IPR013656">
    <property type="entry name" value="PAS_4"/>
</dbReference>
<evidence type="ECO:0000313" key="3">
    <source>
        <dbReference type="Proteomes" id="UP000036938"/>
    </source>
</evidence>
<dbReference type="AlphaFoldDB" id="A0A0L1JTW1"/>
<proteinExistence type="predicted"/>
<sequence length="241" mass="26577">MFQATDLDELRVELDSFKIPVFVAERQTGQRQFHLIGLNEAHERESGMEFGACRGKRVSDLLPDKQAEEVNAHYAEAIARGGPIDYQEVLSKPGGTLTWQTTVCPVTMPGGAERILGHALCVRRLERDQADLVAFEDVRYFSTEASFQLSRIGALFDAMEAGQASDCDLRASARFLAGMCRAVDDTLQKVRTTAENRLAAAQQADMSLLDLSQTGTPTLRETAQHLVDLAVAEAPEFRHHA</sequence>
<dbReference type="InterPro" id="IPR035965">
    <property type="entry name" value="PAS-like_dom_sf"/>
</dbReference>
<dbReference type="RefSeq" id="WP_050528842.1">
    <property type="nucleotide sequence ID" value="NZ_AQQZ01000001.1"/>
</dbReference>
<dbReference type="SUPFAM" id="SSF55785">
    <property type="entry name" value="PYP-like sensor domain (PAS domain)"/>
    <property type="match status" value="1"/>
</dbReference>
<gene>
    <name evidence="2" type="ORF">ATO11_00270</name>
</gene>
<protein>
    <recommendedName>
        <fullName evidence="1">PAS fold-4 domain-containing protein</fullName>
    </recommendedName>
</protein>
<comment type="caution">
    <text evidence="2">The sequence shown here is derived from an EMBL/GenBank/DDBJ whole genome shotgun (WGS) entry which is preliminary data.</text>
</comment>
<accession>A0A0L1JTW1</accession>
<organism evidence="2 3">
    <name type="scientific">Pseudaestuariivita atlantica</name>
    <dbReference type="NCBI Taxonomy" id="1317121"/>
    <lineage>
        <taxon>Bacteria</taxon>
        <taxon>Pseudomonadati</taxon>
        <taxon>Pseudomonadota</taxon>
        <taxon>Alphaproteobacteria</taxon>
        <taxon>Rhodobacterales</taxon>
        <taxon>Paracoccaceae</taxon>
        <taxon>Pseudaestuariivita</taxon>
    </lineage>
</organism>
<dbReference type="STRING" id="1317121.ATO11_00270"/>
<dbReference type="Gene3D" id="3.30.450.20">
    <property type="entry name" value="PAS domain"/>
    <property type="match status" value="1"/>
</dbReference>
<dbReference type="Proteomes" id="UP000036938">
    <property type="component" value="Unassembled WGS sequence"/>
</dbReference>
<keyword evidence="3" id="KW-1185">Reference proteome</keyword>
<evidence type="ECO:0000259" key="1">
    <source>
        <dbReference type="Pfam" id="PF08448"/>
    </source>
</evidence>
<name>A0A0L1JTW1_9RHOB</name>
<evidence type="ECO:0000313" key="2">
    <source>
        <dbReference type="EMBL" id="KNG95127.1"/>
    </source>
</evidence>
<feature type="domain" description="PAS fold-4" evidence="1">
    <location>
        <begin position="31"/>
        <end position="120"/>
    </location>
</feature>
<dbReference type="Pfam" id="PF08448">
    <property type="entry name" value="PAS_4"/>
    <property type="match status" value="1"/>
</dbReference>